<protein>
    <submittedName>
        <fullName evidence="5">Uncharacterized protein LOC113685926, partial</fullName>
    </submittedName>
</protein>
<evidence type="ECO:0000256" key="2">
    <source>
        <dbReference type="ARBA" id="ARBA00023008"/>
    </source>
</evidence>
<dbReference type="EMBL" id="CACRXK020001080">
    <property type="protein sequence ID" value="CAB3986841.1"/>
    <property type="molecule type" value="Genomic_DNA"/>
</dbReference>
<dbReference type="GO" id="GO:0016491">
    <property type="term" value="F:oxidoreductase activity"/>
    <property type="evidence" value="ECO:0007669"/>
    <property type="project" value="InterPro"/>
</dbReference>
<dbReference type="InterPro" id="IPR050316">
    <property type="entry name" value="Tyrosinase/Hemocyanin"/>
</dbReference>
<evidence type="ECO:0000313" key="5">
    <source>
        <dbReference type="EMBL" id="CAB3986841.1"/>
    </source>
</evidence>
<feature type="domain" description="Tyrosinase copper-binding" evidence="4">
    <location>
        <begin position="60"/>
        <end position="134"/>
    </location>
</feature>
<feature type="compositionally biased region" description="Basic and acidic residues" evidence="3">
    <location>
        <begin position="1"/>
        <end position="12"/>
    </location>
</feature>
<dbReference type="OrthoDB" id="5983627at2759"/>
<evidence type="ECO:0000256" key="3">
    <source>
        <dbReference type="SAM" id="MobiDB-lite"/>
    </source>
</evidence>
<dbReference type="Gene3D" id="1.10.1280.10">
    <property type="entry name" value="Di-copper center containing domain from catechol oxidase"/>
    <property type="match status" value="1"/>
</dbReference>
<accession>A0A7D9HRB6</accession>
<keyword evidence="1" id="KW-0479">Metal-binding</keyword>
<evidence type="ECO:0000256" key="1">
    <source>
        <dbReference type="ARBA" id="ARBA00022723"/>
    </source>
</evidence>
<dbReference type="Pfam" id="PF00264">
    <property type="entry name" value="Tyrosinase"/>
    <property type="match status" value="1"/>
</dbReference>
<evidence type="ECO:0000259" key="4">
    <source>
        <dbReference type="Pfam" id="PF00264"/>
    </source>
</evidence>
<feature type="region of interest" description="Disordered" evidence="3">
    <location>
        <begin position="1"/>
        <end position="43"/>
    </location>
</feature>
<organism evidence="5 6">
    <name type="scientific">Paramuricea clavata</name>
    <name type="common">Red gorgonian</name>
    <name type="synonym">Violescent sea-whip</name>
    <dbReference type="NCBI Taxonomy" id="317549"/>
    <lineage>
        <taxon>Eukaryota</taxon>
        <taxon>Metazoa</taxon>
        <taxon>Cnidaria</taxon>
        <taxon>Anthozoa</taxon>
        <taxon>Octocorallia</taxon>
        <taxon>Malacalcyonacea</taxon>
        <taxon>Plexauridae</taxon>
        <taxon>Paramuricea</taxon>
    </lineage>
</organism>
<dbReference type="SUPFAM" id="SSF48056">
    <property type="entry name" value="Di-copper centre-containing domain"/>
    <property type="match status" value="1"/>
</dbReference>
<dbReference type="GO" id="GO:0046872">
    <property type="term" value="F:metal ion binding"/>
    <property type="evidence" value="ECO:0007669"/>
    <property type="project" value="UniProtKB-KW"/>
</dbReference>
<evidence type="ECO:0000313" key="6">
    <source>
        <dbReference type="Proteomes" id="UP001152795"/>
    </source>
</evidence>
<dbReference type="Proteomes" id="UP001152795">
    <property type="component" value="Unassembled WGS sequence"/>
</dbReference>
<dbReference type="InterPro" id="IPR008922">
    <property type="entry name" value="Di-copper_centre_dom_sf"/>
</dbReference>
<proteinExistence type="predicted"/>
<sequence>MSRSSNSEKECKGPQMRWRQRATDDSGFGGNGNPPGECVDTSPFREGEFSLSRSAGGGCLTRNFKCYFPNAVHVRTLLTNIDLIEFESSIDGIFHNEVHNSIGGLMARMDAASAPEFIPHHGFIDKIWSDWQKRGNNETYFQDIEEVLPGTNYLPREMLDLEHLPGGICVVYEDPKSVVFEELRC</sequence>
<comment type="caution">
    <text evidence="5">The sequence shown here is derived from an EMBL/GenBank/DDBJ whole genome shotgun (WGS) entry which is preliminary data.</text>
</comment>
<dbReference type="AlphaFoldDB" id="A0A7D9HRB6"/>
<dbReference type="PANTHER" id="PTHR11474">
    <property type="entry name" value="TYROSINASE FAMILY MEMBER"/>
    <property type="match status" value="1"/>
</dbReference>
<reference evidence="5" key="1">
    <citation type="submission" date="2020-04" db="EMBL/GenBank/DDBJ databases">
        <authorList>
            <person name="Alioto T."/>
            <person name="Alioto T."/>
            <person name="Gomez Garrido J."/>
        </authorList>
    </citation>
    <scope>NUCLEOTIDE SEQUENCE</scope>
    <source>
        <strain evidence="5">A484AB</strain>
    </source>
</reference>
<dbReference type="PANTHER" id="PTHR11474:SF126">
    <property type="entry name" value="TYROSINASE-LIKE PROTEIN TYR-1-RELATED"/>
    <property type="match status" value="1"/>
</dbReference>
<keyword evidence="6" id="KW-1185">Reference proteome</keyword>
<gene>
    <name evidence="5" type="ORF">PACLA_8A067725</name>
</gene>
<name>A0A7D9HRB6_PARCT</name>
<dbReference type="InterPro" id="IPR002227">
    <property type="entry name" value="Tyrosinase_Cu-bd"/>
</dbReference>
<keyword evidence="2" id="KW-0186">Copper</keyword>